<dbReference type="RefSeq" id="WP_252111401.1">
    <property type="nucleotide sequence ID" value="NZ_JAMSCK010000002.1"/>
</dbReference>
<proteinExistence type="predicted"/>
<dbReference type="EMBL" id="JAMSCK010000002">
    <property type="protein sequence ID" value="MCM8568899.1"/>
    <property type="molecule type" value="Genomic_DNA"/>
</dbReference>
<evidence type="ECO:0000313" key="2">
    <source>
        <dbReference type="EMBL" id="MCM8568899.1"/>
    </source>
</evidence>
<evidence type="ECO:0000259" key="1">
    <source>
        <dbReference type="Pfam" id="PF12728"/>
    </source>
</evidence>
<dbReference type="Proteomes" id="UP001155077">
    <property type="component" value="Unassembled WGS sequence"/>
</dbReference>
<evidence type="ECO:0000313" key="3">
    <source>
        <dbReference type="Proteomes" id="UP001155077"/>
    </source>
</evidence>
<organism evidence="2 3">
    <name type="scientific">Gramella jeungdoensis</name>
    <dbReference type="NCBI Taxonomy" id="708091"/>
    <lineage>
        <taxon>Bacteria</taxon>
        <taxon>Pseudomonadati</taxon>
        <taxon>Bacteroidota</taxon>
        <taxon>Flavobacteriia</taxon>
        <taxon>Flavobacteriales</taxon>
        <taxon>Flavobacteriaceae</taxon>
        <taxon>Christiangramia</taxon>
    </lineage>
</organism>
<comment type="caution">
    <text evidence="2">The sequence shown here is derived from an EMBL/GenBank/DDBJ whole genome shotgun (WGS) entry which is preliminary data.</text>
</comment>
<feature type="domain" description="Helix-turn-helix" evidence="1">
    <location>
        <begin position="41"/>
        <end position="84"/>
    </location>
</feature>
<dbReference type="SUPFAM" id="SSF46955">
    <property type="entry name" value="Putative DNA-binding domain"/>
    <property type="match status" value="1"/>
</dbReference>
<protein>
    <submittedName>
        <fullName evidence="2">Helix-turn-helix domain-containing protein</fullName>
    </submittedName>
</protein>
<gene>
    <name evidence="2" type="ORF">NE848_05890</name>
</gene>
<keyword evidence="3" id="KW-1185">Reference proteome</keyword>
<dbReference type="InterPro" id="IPR041657">
    <property type="entry name" value="HTH_17"/>
</dbReference>
<sequence>MDAILLNGIKPEDLKEEILQGVKDYLQEVLSEKTEKETSGLLTRQETANFFSIDLSTLHNWTNQGKLQSYGIGNRKYYKLSEIEGALIKL</sequence>
<name>A0ABT0YZZ1_9FLAO</name>
<reference evidence="2" key="1">
    <citation type="submission" date="2022-06" db="EMBL/GenBank/DDBJ databases">
        <title>Gramella sediminis sp. nov., isolated from deep-sea sediment of the Indian Ocean.</title>
        <authorList>
            <person name="Yang L."/>
        </authorList>
    </citation>
    <scope>NUCLEOTIDE SEQUENCE</scope>
    <source>
        <strain evidence="2">HMD3159</strain>
    </source>
</reference>
<accession>A0ABT0YZZ1</accession>
<dbReference type="Pfam" id="PF12728">
    <property type="entry name" value="HTH_17"/>
    <property type="match status" value="1"/>
</dbReference>
<dbReference type="InterPro" id="IPR009061">
    <property type="entry name" value="DNA-bd_dom_put_sf"/>
</dbReference>